<keyword evidence="2" id="KW-1185">Reference proteome</keyword>
<organism evidence="1 2">
    <name type="scientific">Rhamnusium bicolor</name>
    <dbReference type="NCBI Taxonomy" id="1586634"/>
    <lineage>
        <taxon>Eukaryota</taxon>
        <taxon>Metazoa</taxon>
        <taxon>Ecdysozoa</taxon>
        <taxon>Arthropoda</taxon>
        <taxon>Hexapoda</taxon>
        <taxon>Insecta</taxon>
        <taxon>Pterygota</taxon>
        <taxon>Neoptera</taxon>
        <taxon>Endopterygota</taxon>
        <taxon>Coleoptera</taxon>
        <taxon>Polyphaga</taxon>
        <taxon>Cucujiformia</taxon>
        <taxon>Chrysomeloidea</taxon>
        <taxon>Cerambycidae</taxon>
        <taxon>Lepturinae</taxon>
        <taxon>Rhagiini</taxon>
        <taxon>Rhamnusium</taxon>
    </lineage>
</organism>
<dbReference type="EMBL" id="JANEYF010004678">
    <property type="protein sequence ID" value="KAJ8930412.1"/>
    <property type="molecule type" value="Genomic_DNA"/>
</dbReference>
<accession>A0AAV8WVY9</accession>
<gene>
    <name evidence="1" type="ORF">NQ314_016807</name>
</gene>
<name>A0AAV8WVY9_9CUCU</name>
<evidence type="ECO:0000313" key="2">
    <source>
        <dbReference type="Proteomes" id="UP001162156"/>
    </source>
</evidence>
<dbReference type="AlphaFoldDB" id="A0AAV8WVY9"/>
<dbReference type="PANTHER" id="PTHR33050:SF7">
    <property type="entry name" value="RIBONUCLEASE H"/>
    <property type="match status" value="1"/>
</dbReference>
<evidence type="ECO:0000313" key="1">
    <source>
        <dbReference type="EMBL" id="KAJ8930412.1"/>
    </source>
</evidence>
<dbReference type="InterPro" id="IPR052055">
    <property type="entry name" value="Hepadnavirus_pol/RT"/>
</dbReference>
<reference evidence="1" key="1">
    <citation type="journal article" date="2023" name="Insect Mol. Biol.">
        <title>Genome sequencing provides insights into the evolution of gene families encoding plant cell wall-degrading enzymes in longhorned beetles.</title>
        <authorList>
            <person name="Shin N.R."/>
            <person name="Okamura Y."/>
            <person name="Kirsch R."/>
            <person name="Pauchet Y."/>
        </authorList>
    </citation>
    <scope>NUCLEOTIDE SEQUENCE</scope>
    <source>
        <strain evidence="1">RBIC_L_NR</strain>
    </source>
</reference>
<proteinExistence type="predicted"/>
<dbReference type="PANTHER" id="PTHR33050">
    <property type="entry name" value="REVERSE TRANSCRIPTASE DOMAIN-CONTAINING PROTEIN"/>
    <property type="match status" value="1"/>
</dbReference>
<comment type="caution">
    <text evidence="1">The sequence shown here is derived from an EMBL/GenBank/DDBJ whole genome shotgun (WGS) entry which is preliminary data.</text>
</comment>
<dbReference type="Proteomes" id="UP001162156">
    <property type="component" value="Unassembled WGS sequence"/>
</dbReference>
<sequence length="94" mass="11219">MLRFIINKEKSVLLPNTRCKFLGFIFDSLSMNIELPTEKRDRILKWVKYFEARKRCKIRSFARFIGLLTSAYPAVKYGWVYTKNFETAKFLALK</sequence>
<protein>
    <submittedName>
        <fullName evidence="1">Uncharacterized protein</fullName>
    </submittedName>
</protein>